<dbReference type="GO" id="GO:0005546">
    <property type="term" value="F:phosphatidylinositol-4,5-bisphosphate binding"/>
    <property type="evidence" value="ECO:0007669"/>
    <property type="project" value="InterPro"/>
</dbReference>
<name>A0AAN9FPR5_CLITE</name>
<evidence type="ECO:0000313" key="7">
    <source>
        <dbReference type="Proteomes" id="UP001359559"/>
    </source>
</evidence>
<dbReference type="GO" id="GO:0006887">
    <property type="term" value="P:exocytosis"/>
    <property type="evidence" value="ECO:0007669"/>
    <property type="project" value="UniProtKB-KW"/>
</dbReference>
<dbReference type="AlphaFoldDB" id="A0AAN9FPR5"/>
<reference evidence="6 7" key="1">
    <citation type="submission" date="2024-01" db="EMBL/GenBank/DDBJ databases">
        <title>The genomes of 5 underutilized Papilionoideae crops provide insights into root nodulation and disease resistance.</title>
        <authorList>
            <person name="Yuan L."/>
        </authorList>
    </citation>
    <scope>NUCLEOTIDE SEQUENCE [LARGE SCALE GENOMIC DNA]</scope>
    <source>
        <strain evidence="6">LY-2023</strain>
        <tissue evidence="6">Leaf</tissue>
    </source>
</reference>
<dbReference type="Pfam" id="PF20669">
    <property type="entry name" value="Exo70_N"/>
    <property type="match status" value="1"/>
</dbReference>
<feature type="region of interest" description="Disordered" evidence="4">
    <location>
        <begin position="127"/>
        <end position="156"/>
    </location>
</feature>
<dbReference type="InterPro" id="IPR016159">
    <property type="entry name" value="Cullin_repeat-like_dom_sf"/>
</dbReference>
<dbReference type="Pfam" id="PF03081">
    <property type="entry name" value="Exo70_C"/>
    <property type="match status" value="1"/>
</dbReference>
<proteinExistence type="inferred from homology"/>
<organism evidence="6 7">
    <name type="scientific">Clitoria ternatea</name>
    <name type="common">Butterfly pea</name>
    <dbReference type="NCBI Taxonomy" id="43366"/>
    <lineage>
        <taxon>Eukaryota</taxon>
        <taxon>Viridiplantae</taxon>
        <taxon>Streptophyta</taxon>
        <taxon>Embryophyta</taxon>
        <taxon>Tracheophyta</taxon>
        <taxon>Spermatophyta</taxon>
        <taxon>Magnoliopsida</taxon>
        <taxon>eudicotyledons</taxon>
        <taxon>Gunneridae</taxon>
        <taxon>Pentapetalae</taxon>
        <taxon>rosids</taxon>
        <taxon>fabids</taxon>
        <taxon>Fabales</taxon>
        <taxon>Fabaceae</taxon>
        <taxon>Papilionoideae</taxon>
        <taxon>50 kb inversion clade</taxon>
        <taxon>NPAAA clade</taxon>
        <taxon>indigoferoid/millettioid clade</taxon>
        <taxon>Phaseoleae</taxon>
        <taxon>Clitoria</taxon>
    </lineage>
</organism>
<keyword evidence="3" id="KW-0268">Exocytosis</keyword>
<feature type="compositionally biased region" description="Low complexity" evidence="4">
    <location>
        <begin position="12"/>
        <end position="24"/>
    </location>
</feature>
<dbReference type="Proteomes" id="UP001359559">
    <property type="component" value="Unassembled WGS sequence"/>
</dbReference>
<evidence type="ECO:0000256" key="1">
    <source>
        <dbReference type="ARBA" id="ARBA00006756"/>
    </source>
</evidence>
<comment type="caution">
    <text evidence="6">The sequence shown here is derived from an EMBL/GenBank/DDBJ whole genome shotgun (WGS) entry which is preliminary data.</text>
</comment>
<keyword evidence="2 3" id="KW-0813">Transport</keyword>
<sequence>MRIICFKPKTPSFSFSSSGATPSTNTDEDYTSTTSMDEAEALILKWNPKTSAYAKVTSLFYEYRTEAMNYIRTVNQLQKTMHHLVAQNPSSQKLILAQNLMQIAMNRLQKEFHQILSMNRAHLDPESVSTISSRTSACSDSYEDGTPEEDVRATGDSISEVERVSSEVMADLKSIADCMVSNGYAIECVRVYTTMRKSIVDEGIYRLNVEELSSSKVNKIDWEVLEFKINSWLEAVKISVRTLFAGERILCDHVFGTSRSIREACFANISRSGATILFGFPEVVIKTKKSPPQKIFRLIEMYAAIVALWPEIESIFSLDSTTSIRSQTSAMLIRLTESVRMILSDFDITVQKDSSKSPANFAGVHSLTTQVMDHLCKLADYSNVPSEIFLEVPQPPRSPLPESYTCSPESDDATTTESGFSVRMARLILALICKIDAKSKHSKDVSLSYLCLANNLRYIVAKVRASKLQYVLGDDWILKHEEKVKRLMVNYEIVAWGKVLSSLPENPTLAIPPSEARVVFSNFNFEFEKAYRKQNVFIVPELEFRVETKACIARKITMIYREMYETHRIDMGSVREMREYVTFTPDDVENYLLNLF</sequence>
<evidence type="ECO:0000259" key="5">
    <source>
        <dbReference type="Pfam" id="PF03081"/>
    </source>
</evidence>
<dbReference type="GO" id="GO:0000145">
    <property type="term" value="C:exocyst"/>
    <property type="evidence" value="ECO:0007669"/>
    <property type="project" value="InterPro"/>
</dbReference>
<dbReference type="EMBL" id="JAYKXN010000006">
    <property type="protein sequence ID" value="KAK7279424.1"/>
    <property type="molecule type" value="Genomic_DNA"/>
</dbReference>
<feature type="region of interest" description="Disordered" evidence="4">
    <location>
        <begin position="12"/>
        <end position="32"/>
    </location>
</feature>
<dbReference type="InterPro" id="IPR046364">
    <property type="entry name" value="Exo70_C"/>
</dbReference>
<dbReference type="InterPro" id="IPR004140">
    <property type="entry name" value="Exo70"/>
</dbReference>
<keyword evidence="3" id="KW-0653">Protein transport</keyword>
<dbReference type="Gene3D" id="1.20.1280.170">
    <property type="entry name" value="Exocyst complex component Exo70"/>
    <property type="match status" value="1"/>
</dbReference>
<feature type="domain" description="Exocyst complex subunit Exo70 C-terminal" evidence="5">
    <location>
        <begin position="231"/>
        <end position="593"/>
    </location>
</feature>
<feature type="compositionally biased region" description="Polar residues" evidence="4">
    <location>
        <begin position="127"/>
        <end position="139"/>
    </location>
</feature>
<keyword evidence="7" id="KW-1185">Reference proteome</keyword>
<comment type="function">
    <text evidence="3">Component of the exocyst complex.</text>
</comment>
<evidence type="ECO:0000256" key="4">
    <source>
        <dbReference type="SAM" id="MobiDB-lite"/>
    </source>
</evidence>
<evidence type="ECO:0000256" key="3">
    <source>
        <dbReference type="RuleBase" id="RU365026"/>
    </source>
</evidence>
<evidence type="ECO:0000313" key="6">
    <source>
        <dbReference type="EMBL" id="KAK7279424.1"/>
    </source>
</evidence>
<dbReference type="PANTHER" id="PTHR12542:SF38">
    <property type="entry name" value="EXOCYST SUBUNIT EXO70 FAMILY PROTEIN"/>
    <property type="match status" value="1"/>
</dbReference>
<accession>A0AAN9FPR5</accession>
<protein>
    <recommendedName>
        <fullName evidence="3">Exocyst subunit Exo70 family protein</fullName>
    </recommendedName>
</protein>
<evidence type="ECO:0000256" key="2">
    <source>
        <dbReference type="ARBA" id="ARBA00022448"/>
    </source>
</evidence>
<comment type="similarity">
    <text evidence="1 3">Belongs to the EXO70 family.</text>
</comment>
<dbReference type="PANTHER" id="PTHR12542">
    <property type="entry name" value="EXOCYST COMPLEX PROTEIN EXO70"/>
    <property type="match status" value="1"/>
</dbReference>
<gene>
    <name evidence="6" type="ORF">RJT34_24477</name>
</gene>
<dbReference type="GO" id="GO:0015031">
    <property type="term" value="P:protein transport"/>
    <property type="evidence" value="ECO:0007669"/>
    <property type="project" value="UniProtKB-KW"/>
</dbReference>
<dbReference type="SUPFAM" id="SSF74788">
    <property type="entry name" value="Cullin repeat-like"/>
    <property type="match status" value="1"/>
</dbReference>